<comment type="subcellular location">
    <subcellularLocation>
        <location evidence="1">Cell membrane</location>
        <topology evidence="1">Multi-pass membrane protein</topology>
    </subcellularLocation>
</comment>
<reference evidence="8" key="1">
    <citation type="submission" date="2019-02" db="EMBL/GenBank/DDBJ databases">
        <title>Isolation and identification of novel species under the genus Muribaculum.</title>
        <authorList>
            <person name="Miyake S."/>
            <person name="Ding Y."/>
            <person name="Low A."/>
            <person name="Soh M."/>
            <person name="Seedorf H."/>
        </authorList>
    </citation>
    <scope>NUCLEOTIDE SEQUENCE [LARGE SCALE GENOMIC DNA]</scope>
    <source>
        <strain evidence="8">H5</strain>
    </source>
</reference>
<sequence>MNTQQKNKKQQSPRRQALSLAWKIFLPIAIGLAVVVWLFKREFNPEVWHSIHFDGRVIGCILLAWLFMLGRDFGLTWRFRTLTDRQLSWTKAWKVDMLCEFTSCVTPSAVGGSALGMIYLNREGIELGRATTLMMTTLFLDELFFVVSLPIIMLIVPYHELFDFGHGGFTVGLQSVFWGVYAVIFVWTTILFLGIIVRPHAIHRFLNWLFHFRLLNKWAKQVDSLGTNMETTGKELRTRPFIWWLETFGGTALSWSSRYLVVNALFLGFAPAASQIVVFARQFIVWVCLMVSPTPGSAGISEWLFTTYYGDLIHSTGMALVIALFWRIISYYVYLLVGACIMPGWIQQGIRNKEQDKH</sequence>
<evidence type="ECO:0000313" key="7">
    <source>
        <dbReference type="EMBL" id="QCD40932.1"/>
    </source>
</evidence>
<keyword evidence="4 6" id="KW-1133">Transmembrane helix</keyword>
<evidence type="ECO:0000256" key="6">
    <source>
        <dbReference type="SAM" id="Phobius"/>
    </source>
</evidence>
<evidence type="ECO:0000256" key="4">
    <source>
        <dbReference type="ARBA" id="ARBA00022989"/>
    </source>
</evidence>
<dbReference type="Proteomes" id="UP000297149">
    <property type="component" value="Chromosome"/>
</dbReference>
<feature type="transmembrane region" description="Helical" evidence="6">
    <location>
        <begin position="138"/>
        <end position="156"/>
    </location>
</feature>
<dbReference type="RefSeq" id="WP_136413414.1">
    <property type="nucleotide sequence ID" value="NZ_CP039396.1"/>
</dbReference>
<proteinExistence type="predicted"/>
<dbReference type="PANTHER" id="PTHR37693">
    <property type="entry name" value="PHOSPHATIDYLGLYCEROL LYSYLTRANSFERASE"/>
    <property type="match status" value="1"/>
</dbReference>
<dbReference type="KEGG" id="ddb:E7747_00585"/>
<protein>
    <submittedName>
        <fullName evidence="7">Flippase-like domain-containing protein</fullName>
    </submittedName>
</protein>
<feature type="transmembrane region" description="Helical" evidence="6">
    <location>
        <begin position="331"/>
        <end position="350"/>
    </location>
</feature>
<keyword evidence="3 6" id="KW-0812">Transmembrane</keyword>
<gene>
    <name evidence="7" type="ORF">E7747_00585</name>
</gene>
<feature type="transmembrane region" description="Helical" evidence="6">
    <location>
        <begin position="176"/>
        <end position="197"/>
    </location>
</feature>
<evidence type="ECO:0000256" key="3">
    <source>
        <dbReference type="ARBA" id="ARBA00022692"/>
    </source>
</evidence>
<feature type="transmembrane region" description="Helical" evidence="6">
    <location>
        <begin position="20"/>
        <end position="39"/>
    </location>
</feature>
<name>A0A4P7VZQ3_9BACT</name>
<dbReference type="NCBIfam" id="TIGR00374">
    <property type="entry name" value="flippase-like domain"/>
    <property type="match status" value="1"/>
</dbReference>
<organism evidence="7 8">
    <name type="scientific">Duncaniella dubosii</name>
    <dbReference type="NCBI Taxonomy" id="2518971"/>
    <lineage>
        <taxon>Bacteria</taxon>
        <taxon>Pseudomonadati</taxon>
        <taxon>Bacteroidota</taxon>
        <taxon>Bacteroidia</taxon>
        <taxon>Bacteroidales</taxon>
        <taxon>Muribaculaceae</taxon>
        <taxon>Duncaniella</taxon>
    </lineage>
</organism>
<dbReference type="EMBL" id="CP039396">
    <property type="protein sequence ID" value="QCD40932.1"/>
    <property type="molecule type" value="Genomic_DNA"/>
</dbReference>
<keyword evidence="5 6" id="KW-0472">Membrane</keyword>
<dbReference type="InterPro" id="IPR022791">
    <property type="entry name" value="L-PG_synthase/AglD"/>
</dbReference>
<keyword evidence="2" id="KW-1003">Cell membrane</keyword>
<evidence type="ECO:0000256" key="1">
    <source>
        <dbReference type="ARBA" id="ARBA00004651"/>
    </source>
</evidence>
<dbReference type="AlphaFoldDB" id="A0A4P7VZQ3"/>
<evidence type="ECO:0000256" key="5">
    <source>
        <dbReference type="ARBA" id="ARBA00023136"/>
    </source>
</evidence>
<accession>A0A4P7VZQ3</accession>
<dbReference type="GO" id="GO:0005886">
    <property type="term" value="C:plasma membrane"/>
    <property type="evidence" value="ECO:0007669"/>
    <property type="project" value="UniProtKB-SubCell"/>
</dbReference>
<dbReference type="PANTHER" id="PTHR37693:SF1">
    <property type="entry name" value="INTEGRAL MEMBRANE PROTEIN"/>
    <property type="match status" value="1"/>
</dbReference>
<evidence type="ECO:0000256" key="2">
    <source>
        <dbReference type="ARBA" id="ARBA00022475"/>
    </source>
</evidence>
<evidence type="ECO:0000313" key="8">
    <source>
        <dbReference type="Proteomes" id="UP000297149"/>
    </source>
</evidence>
<feature type="transmembrane region" description="Helical" evidence="6">
    <location>
        <begin position="51"/>
        <end position="70"/>
    </location>
</feature>
<dbReference type="Pfam" id="PF03706">
    <property type="entry name" value="LPG_synthase_TM"/>
    <property type="match status" value="1"/>
</dbReference>
<keyword evidence="8" id="KW-1185">Reference proteome</keyword>